<organism evidence="1 2">
    <name type="scientific">Puccinia coronata f. sp. avenae</name>
    <dbReference type="NCBI Taxonomy" id="200324"/>
    <lineage>
        <taxon>Eukaryota</taxon>
        <taxon>Fungi</taxon>
        <taxon>Dikarya</taxon>
        <taxon>Basidiomycota</taxon>
        <taxon>Pucciniomycotina</taxon>
        <taxon>Pucciniomycetes</taxon>
        <taxon>Pucciniales</taxon>
        <taxon>Pucciniaceae</taxon>
        <taxon>Puccinia</taxon>
    </lineage>
</organism>
<keyword evidence="2" id="KW-1185">Reference proteome</keyword>
<gene>
    <name evidence="1" type="ORF">PCANC_22569</name>
</gene>
<dbReference type="AlphaFoldDB" id="A0A2N5UN60"/>
<sequence length="102" mass="10789">MANFTWVPVAGVGTCLKFQANWAPAPAQAASPKGLYWLQLPTARLVAATNVTLVYQTDVTLAGPTNTLCLCSNVLVGPANIKLVWATNVTLVSSGRRYRGGL</sequence>
<comment type="caution">
    <text evidence="1">The sequence shown here is derived from an EMBL/GenBank/DDBJ whole genome shotgun (WGS) entry which is preliminary data.</text>
</comment>
<dbReference type="Proteomes" id="UP000235388">
    <property type="component" value="Unassembled WGS sequence"/>
</dbReference>
<dbReference type="OrthoDB" id="2831684at2759"/>
<reference evidence="1 2" key="1">
    <citation type="submission" date="2017-11" db="EMBL/GenBank/DDBJ databases">
        <title>De novo assembly and phasing of dikaryotic genomes from two isolates of Puccinia coronata f. sp. avenae, the causal agent of oat crown rust.</title>
        <authorList>
            <person name="Miller M.E."/>
            <person name="Zhang Y."/>
            <person name="Omidvar V."/>
            <person name="Sperschneider J."/>
            <person name="Schwessinger B."/>
            <person name="Raley C."/>
            <person name="Palmer J.M."/>
            <person name="Garnica D."/>
            <person name="Upadhyaya N."/>
            <person name="Rathjen J."/>
            <person name="Taylor J.M."/>
            <person name="Park R.F."/>
            <person name="Dodds P.N."/>
            <person name="Hirsch C.D."/>
            <person name="Kianian S.F."/>
            <person name="Figueroa M."/>
        </authorList>
    </citation>
    <scope>NUCLEOTIDE SEQUENCE [LARGE SCALE GENOMIC DNA]</scope>
    <source>
        <strain evidence="1">12NC29</strain>
    </source>
</reference>
<dbReference type="EMBL" id="PGCJ01000199">
    <property type="protein sequence ID" value="PLW39057.1"/>
    <property type="molecule type" value="Genomic_DNA"/>
</dbReference>
<accession>A0A2N5UN60</accession>
<name>A0A2N5UN60_9BASI</name>
<proteinExistence type="predicted"/>
<evidence type="ECO:0000313" key="1">
    <source>
        <dbReference type="EMBL" id="PLW39057.1"/>
    </source>
</evidence>
<protein>
    <submittedName>
        <fullName evidence="1">Uncharacterized protein</fullName>
    </submittedName>
</protein>
<evidence type="ECO:0000313" key="2">
    <source>
        <dbReference type="Proteomes" id="UP000235388"/>
    </source>
</evidence>